<evidence type="ECO:0000313" key="4">
    <source>
        <dbReference type="Proteomes" id="UP000244811"/>
    </source>
</evidence>
<name>A0A976SJ30_THEOR</name>
<reference evidence="3" key="1">
    <citation type="submission" date="2022-07" db="EMBL/GenBank/DDBJ databases">
        <title>Evaluation of T. orientalis genome assembly methods using nanopore sequencing and analysis of variation between genomes.</title>
        <authorList>
            <person name="Yam J."/>
            <person name="Micallef M.L."/>
            <person name="Liu M."/>
            <person name="Djordjevic S.P."/>
            <person name="Bogema D.R."/>
            <person name="Jenkins C."/>
        </authorList>
    </citation>
    <scope>NUCLEOTIDE SEQUENCE</scope>
    <source>
        <strain evidence="3">Goon Nure</strain>
    </source>
</reference>
<evidence type="ECO:0000256" key="1">
    <source>
        <dbReference type="SAM" id="Phobius"/>
    </source>
</evidence>
<keyword evidence="1" id="KW-1133">Transmembrane helix</keyword>
<feature type="signal peptide" evidence="2">
    <location>
        <begin position="1"/>
        <end position="23"/>
    </location>
</feature>
<dbReference type="Proteomes" id="UP000244811">
    <property type="component" value="Chromosome 3"/>
</dbReference>
<dbReference type="Pfam" id="PF04385">
    <property type="entry name" value="FAINT"/>
    <property type="match status" value="1"/>
</dbReference>
<evidence type="ECO:0000313" key="3">
    <source>
        <dbReference type="EMBL" id="UVC49793.1"/>
    </source>
</evidence>
<dbReference type="EMBL" id="CP056070">
    <property type="protein sequence ID" value="UVC49793.1"/>
    <property type="molecule type" value="Genomic_DNA"/>
</dbReference>
<feature type="chain" id="PRO_5036962790" evidence="2">
    <location>
        <begin position="24"/>
        <end position="1760"/>
    </location>
</feature>
<keyword evidence="1" id="KW-0812">Transmembrane</keyword>
<keyword evidence="1" id="KW-0472">Membrane</keyword>
<evidence type="ECO:0000256" key="2">
    <source>
        <dbReference type="SAM" id="SignalP"/>
    </source>
</evidence>
<gene>
    <name evidence="3" type="ORF">MACK_003907</name>
</gene>
<organism evidence="3 4">
    <name type="scientific">Theileria orientalis</name>
    <dbReference type="NCBI Taxonomy" id="68886"/>
    <lineage>
        <taxon>Eukaryota</taxon>
        <taxon>Sar</taxon>
        <taxon>Alveolata</taxon>
        <taxon>Apicomplexa</taxon>
        <taxon>Aconoidasida</taxon>
        <taxon>Piroplasmida</taxon>
        <taxon>Theileriidae</taxon>
        <taxon>Theileria</taxon>
    </lineage>
</organism>
<protein>
    <submittedName>
        <fullName evidence="3">Uncharacterized protein</fullName>
    </submittedName>
</protein>
<accession>A0A976SJ30</accession>
<feature type="transmembrane region" description="Helical" evidence="1">
    <location>
        <begin position="1724"/>
        <end position="1746"/>
    </location>
</feature>
<keyword evidence="2" id="KW-0732">Signal</keyword>
<sequence>MNIYNVVICLFICFSYRNGFVQSRYTNGSAISNGTNNFTKFPKSISDLSNYEDYVPNSELYHVQNYKSRVLDIKNHNSTDQIDYYFNPATNTHIFTPKYSNSIERVTNGYRVIWDSDHNEHADKVDVKYNEEGEPIVRIHSFGGGHPKEFVNRLIDAKIKNNINNNHVKYEQSTTAPYQILHIPESNDFDNVFVTPNFKKRHSLGLVLPKSKEAEPNKEVIEAINSTYIRKVTLVEIDIQSESNTDEFLVFKNEKISTYYPRDNYGFNLVREGNDTIWEAIDPEEYVYAIGIDNINSNDKTVTIHLNNGITKVFVKKKNKNWTEGSPNVELDISKKGSCYGFDYSDDEGVATYTTKNGYSFKCVKNGNNKIWECDNDNECASEVIRDGVGLLKSLNNITIVISNKYKHYSKSGGKWSEKSSDIDLDLSSKESKFEYKYKKVDKYNSFTPQNGYKFKIVKDNSTIIWDVENDKYNQIKSIAKDGIGLMSKLTTLTIFFENGNFRVFNKSDNKWIREPEIKFYSKNHNIELEKKMYDIQKNGEDIFYNFKYGSKCTKICYFHKMVDSIDPSIVNSRVITIFEQNAAKNAEYPKSLSYSWQNKIVVNFNNYSITYEKDTFGNWNHLDYDIQLFGLECNSNNNSNNTLLDHKMYDLKRMGNGRYDYDIKNNIKCFMVKIGDKIVWKHGQHGYEYYPRTVSYRNKNKIVIDFGENFIVCEKDLGGNWENKQIYLKLYAENLDDNTLKLDTDQCSLEKTGDCLLYTIYDNFRCVKVRYVEKILYPDSPKNEATNEQTVWIYNPSKNEGKYPRSILLQNGDKITLHFQGSTITYEKDGYNKWNQVDKVEVYYSIFKRRNPLIIVFTTRDGKKRYYYYKRLCNNQYVYHSLPNEHFKEVDLKDELVKENNRVNKTLIFKLEMGNNINIKQIPESVEDQLTIGRGDKFKKVDKMVLYDLTISTHWKYSYYTGSPRSIQVNVSSQVQYDKLSKRFNKFKHNLQYTESNYKNSDYNITVYDKDALFYRYILKYHGPQPKVTSIEIYFRSNDPGNTHPLVIDDLITRLLEQHDLTSKKNNGDKLVVLLDAKPINDRSSNTYPKTGPNKDKITLSKSTYQNHFNKIEHKIDSKLSVFSFYLCYKNDSLFVASLGRFGNLTGTEVYYNRYYGETPIIIVLKCKTGDRLYKYSDLDKDFRVSNKEKKFYSLEEIHDLELYTKLKNINDGVNKNLLYLIEHKKSYCYRIEVTNEGDKLNEGFAKYTHKPENDYTINTATVTYKGNELYEKKVDKVEPIEELKNQRLLCIDVFFGTKDETIPLLIKINKLDGKCAYYSHNKDDGSYWQRITDEQFSESNTDVFNKKLKEIQSNLFESICIVASRQTKYTKEDISEKTISKLSDSQPKEIDVTPNSDIIWLKNKSYKCYEHKLGASADYGPEQSFNDNVKLRLFIETTKNKYSEICLYNNDDLSEFNREYIYYKDEKKGDNGTGKFSVIFKCENDRNKGDPRPLLLCYKDKIYKPSSLKDYGNKWVYVQGVKLESNTSENPQLLATLEKVCYFLNPVDVGQLLGIKTYATNKYETYKFNDNKIEVNIRPEDLNCYKKYTHTPTEGYVLGEIFHNGSKLFDNYEEYLKSISKNGTFPYDIIVYYYMYDKGHNYPLLLCLRYSGIRPNYFKLTSKNKPLKWELISDSYDLSLTNNSKIETLLYNIRYALGIQFEKKRENLIMRSADKCNERSNVGVIVGVISTIALVAGGIAGAFYKFPEFFHSIYSRIS</sequence>
<dbReference type="InterPro" id="IPR007480">
    <property type="entry name" value="DUF529"/>
</dbReference>
<proteinExistence type="predicted"/>